<protein>
    <submittedName>
        <fullName evidence="1">Uncharacterized protein</fullName>
    </submittedName>
</protein>
<sequence>MAYFVLPGRGKRVYRLAVARRIVDATARGPRDRTAPGLARRRTRVLRRALRPSRRLQIGLGPWLRALPARLPDPALTAALAELDPYVRVAYVLLRIEGLPKYAVRDQLRELRVRDPWPVIDAACAVSIPVPRRAEHFDPAHLRPVRTRSVLPLATAAALTAALVGVLIHTGARPGAVRPGAPALRLAAAPPAGWTHGARTLDAWPARGDLTGDRAFLDRAAAAWATAGGDRGPGGGTAQLLYAGHAGGAPVALMRRGDRVARYTPPGLDVVTIGTDPSAPIALGGGRYLLAPWDPAPRTLAGAALPARDGVVAPPPARTPCGRGPLFHLGDRTLGYLGGPRAAVLTYRSPAYEPAGRPAPPARLGPGAVRAWNRLGCLEPPRARPVTAAMAWEFWSGTLPHGGAPAGWYCTRTTYADGGQAGTSTLVADRPRDTGGCDARRPVSGTWWRSPSGRWYYLAAAASGLVPRAKGPLGPASTEHGLLVARPERRPNVPVAVTAASR</sequence>
<comment type="caution">
    <text evidence="1">The sequence shown here is derived from an EMBL/GenBank/DDBJ whole genome shotgun (WGS) entry which is preliminary data.</text>
</comment>
<evidence type="ECO:0000313" key="1">
    <source>
        <dbReference type="EMBL" id="MWA01836.1"/>
    </source>
</evidence>
<proteinExistence type="predicted"/>
<dbReference type="Proteomes" id="UP000462055">
    <property type="component" value="Unassembled WGS sequence"/>
</dbReference>
<dbReference type="AlphaFoldDB" id="A0A6I4MHZ8"/>
<name>A0A6I4MHZ8_9ACTN</name>
<dbReference type="EMBL" id="WBMS02000011">
    <property type="protein sequence ID" value="MWA01836.1"/>
    <property type="molecule type" value="Genomic_DNA"/>
</dbReference>
<keyword evidence="2" id="KW-1185">Reference proteome</keyword>
<gene>
    <name evidence="1" type="ORF">F8568_015945</name>
</gene>
<organism evidence="1 2">
    <name type="scientific">Actinomadura physcomitrii</name>
    <dbReference type="NCBI Taxonomy" id="2650748"/>
    <lineage>
        <taxon>Bacteria</taxon>
        <taxon>Bacillati</taxon>
        <taxon>Actinomycetota</taxon>
        <taxon>Actinomycetes</taxon>
        <taxon>Streptosporangiales</taxon>
        <taxon>Thermomonosporaceae</taxon>
        <taxon>Actinomadura</taxon>
    </lineage>
</organism>
<accession>A0A6I4MHZ8</accession>
<reference evidence="1" key="1">
    <citation type="submission" date="2019-12" db="EMBL/GenBank/DDBJ databases">
        <title>Actinomadura physcomitrii sp. nov., a novel actinomycete isolated from moss [Physcomitrium sphaericum (Ludw) Fuernr].</title>
        <authorList>
            <person name="Zhuang X."/>
        </authorList>
    </citation>
    <scope>NUCLEOTIDE SEQUENCE [LARGE SCALE GENOMIC DNA]</scope>
    <source>
        <strain evidence="1">LD22</strain>
    </source>
</reference>
<evidence type="ECO:0000313" key="2">
    <source>
        <dbReference type="Proteomes" id="UP000462055"/>
    </source>
</evidence>
<dbReference type="RefSeq" id="WP_151594326.1">
    <property type="nucleotide sequence ID" value="NZ_WBMS02000011.1"/>
</dbReference>